<gene>
    <name evidence="2" type="ORF">CC86DRAFT_403093</name>
</gene>
<dbReference type="AlphaFoldDB" id="A0A6A7A902"/>
<feature type="compositionally biased region" description="Polar residues" evidence="1">
    <location>
        <begin position="37"/>
        <end position="58"/>
    </location>
</feature>
<dbReference type="Proteomes" id="UP000799424">
    <property type="component" value="Unassembled WGS sequence"/>
</dbReference>
<feature type="compositionally biased region" description="Basic and acidic residues" evidence="1">
    <location>
        <begin position="145"/>
        <end position="156"/>
    </location>
</feature>
<proteinExistence type="predicted"/>
<accession>A0A6A7A902</accession>
<organism evidence="2 3">
    <name type="scientific">Ophiobolus disseminans</name>
    <dbReference type="NCBI Taxonomy" id="1469910"/>
    <lineage>
        <taxon>Eukaryota</taxon>
        <taxon>Fungi</taxon>
        <taxon>Dikarya</taxon>
        <taxon>Ascomycota</taxon>
        <taxon>Pezizomycotina</taxon>
        <taxon>Dothideomycetes</taxon>
        <taxon>Pleosporomycetidae</taxon>
        <taxon>Pleosporales</taxon>
        <taxon>Pleosporineae</taxon>
        <taxon>Phaeosphaeriaceae</taxon>
        <taxon>Ophiobolus</taxon>
    </lineage>
</organism>
<dbReference type="OrthoDB" id="5350396at2759"/>
<keyword evidence="3" id="KW-1185">Reference proteome</keyword>
<feature type="compositionally biased region" description="Low complexity" evidence="1">
    <location>
        <begin position="67"/>
        <end position="81"/>
    </location>
</feature>
<dbReference type="EMBL" id="MU006220">
    <property type="protein sequence ID" value="KAF2829752.1"/>
    <property type="molecule type" value="Genomic_DNA"/>
</dbReference>
<feature type="region of interest" description="Disordered" evidence="1">
    <location>
        <begin position="1"/>
        <end position="167"/>
    </location>
</feature>
<reference evidence="2" key="1">
    <citation type="journal article" date="2020" name="Stud. Mycol.">
        <title>101 Dothideomycetes genomes: a test case for predicting lifestyles and emergence of pathogens.</title>
        <authorList>
            <person name="Haridas S."/>
            <person name="Albert R."/>
            <person name="Binder M."/>
            <person name="Bloem J."/>
            <person name="Labutti K."/>
            <person name="Salamov A."/>
            <person name="Andreopoulos B."/>
            <person name="Baker S."/>
            <person name="Barry K."/>
            <person name="Bills G."/>
            <person name="Bluhm B."/>
            <person name="Cannon C."/>
            <person name="Castanera R."/>
            <person name="Culley D."/>
            <person name="Daum C."/>
            <person name="Ezra D."/>
            <person name="Gonzalez J."/>
            <person name="Henrissat B."/>
            <person name="Kuo A."/>
            <person name="Liang C."/>
            <person name="Lipzen A."/>
            <person name="Lutzoni F."/>
            <person name="Magnuson J."/>
            <person name="Mondo S."/>
            <person name="Nolan M."/>
            <person name="Ohm R."/>
            <person name="Pangilinan J."/>
            <person name="Park H.-J."/>
            <person name="Ramirez L."/>
            <person name="Alfaro M."/>
            <person name="Sun H."/>
            <person name="Tritt A."/>
            <person name="Yoshinaga Y."/>
            <person name="Zwiers L.-H."/>
            <person name="Turgeon B."/>
            <person name="Goodwin S."/>
            <person name="Spatafora J."/>
            <person name="Crous P."/>
            <person name="Grigoriev I."/>
        </authorList>
    </citation>
    <scope>NUCLEOTIDE SEQUENCE</scope>
    <source>
        <strain evidence="2">CBS 113818</strain>
    </source>
</reference>
<sequence>MKPQKRSIKDFFSPVSRTPQDTARPPPQLQDAGNARASPSSVSSTPQNPTPLTINTPTAPARPSISPAPHAPTAAKPASADPQPPPASQTSANSGASRRIVSNGEQVVLNSDSDTDSLPDLDWGLPTTSSKTKTVAPPPTTRSKRTTEYDNDGLRKPEKKPRSKKRTFDRVFETAQKHKELERVITEHKAHLNNHEEAAAEFVFSEDALGQAVQNDDDPEQAHRLYLAMQRTSATQEKNVYHFFRDTSDSIAVQSRFPAHSLPDHRWTASFRDASARDQAFMTGFARQVFRLQELPEEIASWMIDQICLDPSGALDEKYAEILEAHNEYLQKLLDRNRLDAIFRTLGGDVKSLGAGVELSLDAPSARLPSLPPSLKSTLRLLGSAAPWLKTKARNHALYILWHVCMDDRVLADPDVLETLQDAIEATICNFADNHKLVQGVGSPSSMDQSQSLIASQLSDVLPRLLLRVIHPVMQRNLVCALLANSPLTAYLQRHLALAFVLHPMTVEVSLADPQLPRILHKHLETSPNFHINKKTDYGSLAARMTLLDIAIGPGLLTVPYQPLVSPSTSQSGSSPIMAPVPVLSELKDFNKEIDALALHIKILGNSIVEAGAVVDLTILEAKDCVERLCSRLEHAVQIGGKKSHNVFSSDDEVKQLKVTDIFRKVAARAGKTGPTGGIFDDEDDAGTDEAVAAQLESEAAR</sequence>
<evidence type="ECO:0000313" key="3">
    <source>
        <dbReference type="Proteomes" id="UP000799424"/>
    </source>
</evidence>
<protein>
    <submittedName>
        <fullName evidence="2">Uncharacterized protein</fullName>
    </submittedName>
</protein>
<name>A0A6A7A902_9PLEO</name>
<evidence type="ECO:0000256" key="1">
    <source>
        <dbReference type="SAM" id="MobiDB-lite"/>
    </source>
</evidence>
<evidence type="ECO:0000313" key="2">
    <source>
        <dbReference type="EMBL" id="KAF2829752.1"/>
    </source>
</evidence>